<feature type="transmembrane region" description="Helical" evidence="1">
    <location>
        <begin position="12"/>
        <end position="31"/>
    </location>
</feature>
<feature type="transmembrane region" description="Helical" evidence="1">
    <location>
        <begin position="43"/>
        <end position="64"/>
    </location>
</feature>
<dbReference type="SMART" id="SM00267">
    <property type="entry name" value="GGDEF"/>
    <property type="match status" value="1"/>
</dbReference>
<dbReference type="PROSITE" id="PS50887">
    <property type="entry name" value="GGDEF"/>
    <property type="match status" value="1"/>
</dbReference>
<dbReference type="NCBIfam" id="TIGR00254">
    <property type="entry name" value="GGDEF"/>
    <property type="match status" value="1"/>
</dbReference>
<dbReference type="GO" id="GO:0052621">
    <property type="term" value="F:diguanylate cyclase activity"/>
    <property type="evidence" value="ECO:0007669"/>
    <property type="project" value="TreeGrafter"/>
</dbReference>
<dbReference type="EMBL" id="VSSQ01009442">
    <property type="protein sequence ID" value="MPM41642.1"/>
    <property type="molecule type" value="Genomic_DNA"/>
</dbReference>
<keyword evidence="1" id="KW-0472">Membrane</keyword>
<dbReference type="GO" id="GO:0043709">
    <property type="term" value="P:cell adhesion involved in single-species biofilm formation"/>
    <property type="evidence" value="ECO:0007669"/>
    <property type="project" value="TreeGrafter"/>
</dbReference>
<dbReference type="PANTHER" id="PTHR45138:SF24">
    <property type="entry name" value="DIGUANYLATE CYCLASE DGCC-RELATED"/>
    <property type="match status" value="1"/>
</dbReference>
<keyword evidence="1" id="KW-0812">Transmembrane</keyword>
<gene>
    <name evidence="3" type="ORF">SDC9_88298</name>
</gene>
<feature type="transmembrane region" description="Helical" evidence="1">
    <location>
        <begin position="112"/>
        <end position="132"/>
    </location>
</feature>
<proteinExistence type="predicted"/>
<dbReference type="SUPFAM" id="SSF55073">
    <property type="entry name" value="Nucleotide cyclase"/>
    <property type="match status" value="1"/>
</dbReference>
<dbReference type="Gene3D" id="3.30.70.270">
    <property type="match status" value="1"/>
</dbReference>
<protein>
    <recommendedName>
        <fullName evidence="2">GGDEF domain-containing protein</fullName>
    </recommendedName>
</protein>
<organism evidence="3">
    <name type="scientific">bioreactor metagenome</name>
    <dbReference type="NCBI Taxonomy" id="1076179"/>
    <lineage>
        <taxon>unclassified sequences</taxon>
        <taxon>metagenomes</taxon>
        <taxon>ecological metagenomes</taxon>
    </lineage>
</organism>
<evidence type="ECO:0000313" key="3">
    <source>
        <dbReference type="EMBL" id="MPM41642.1"/>
    </source>
</evidence>
<sequence length="392" mass="45204">MIIFDISETLFFNIGIDVFSSIITLIILYSYKRDFADTYSIRLLRMIETAVLLILLTDIVMWILNGKSGDYVRALSYIDIIIYFIMQIVVALFWLRYAWYRIFGHSIPRKNEAFYVLVPFIILSMIVIASPLNGWCFYLDDANYYHRGVLSAPMSVVILAYLLSVSVIALSQYRKEVLIDRKKELLTIAFFAVPPFLGGVAQTVFYGLSMVWPCAVVSSLMILLNRESQVISQDTLTGLNNRRNMERHLRTYEEGQNRPVTLIMLDVNDFKHINDQYGHYSGDMALIQTANILRSTFNGTSAFLARYGGDEFVIVMPEGKESTAEEITQKIRNNFDVFNRSKQFPFLLTVSAGYAISTEKANNRIANLLREADENMYQDKSRYHREQQTQQQ</sequence>
<keyword evidence="1" id="KW-1133">Transmembrane helix</keyword>
<reference evidence="3" key="1">
    <citation type="submission" date="2019-08" db="EMBL/GenBank/DDBJ databases">
        <authorList>
            <person name="Kucharzyk K."/>
            <person name="Murdoch R.W."/>
            <person name="Higgins S."/>
            <person name="Loffler F."/>
        </authorList>
    </citation>
    <scope>NUCLEOTIDE SEQUENCE</scope>
</reference>
<evidence type="ECO:0000259" key="2">
    <source>
        <dbReference type="PROSITE" id="PS50887"/>
    </source>
</evidence>
<comment type="caution">
    <text evidence="3">The sequence shown here is derived from an EMBL/GenBank/DDBJ whole genome shotgun (WGS) entry which is preliminary data.</text>
</comment>
<dbReference type="Pfam" id="PF00990">
    <property type="entry name" value="GGDEF"/>
    <property type="match status" value="1"/>
</dbReference>
<dbReference type="PANTHER" id="PTHR45138">
    <property type="entry name" value="REGULATORY COMPONENTS OF SENSORY TRANSDUCTION SYSTEM"/>
    <property type="match status" value="1"/>
</dbReference>
<dbReference type="InterPro" id="IPR043128">
    <property type="entry name" value="Rev_trsase/Diguanyl_cyclase"/>
</dbReference>
<name>A0A644ZL73_9ZZZZ</name>
<dbReference type="InterPro" id="IPR029787">
    <property type="entry name" value="Nucleotide_cyclase"/>
</dbReference>
<feature type="transmembrane region" description="Helical" evidence="1">
    <location>
        <begin position="152"/>
        <end position="173"/>
    </location>
</feature>
<dbReference type="GO" id="GO:0005886">
    <property type="term" value="C:plasma membrane"/>
    <property type="evidence" value="ECO:0007669"/>
    <property type="project" value="TreeGrafter"/>
</dbReference>
<feature type="transmembrane region" description="Helical" evidence="1">
    <location>
        <begin position="185"/>
        <end position="201"/>
    </location>
</feature>
<feature type="domain" description="GGDEF" evidence="2">
    <location>
        <begin position="258"/>
        <end position="392"/>
    </location>
</feature>
<dbReference type="InterPro" id="IPR000160">
    <property type="entry name" value="GGDEF_dom"/>
</dbReference>
<dbReference type="InterPro" id="IPR050469">
    <property type="entry name" value="Diguanylate_Cyclase"/>
</dbReference>
<evidence type="ECO:0000256" key="1">
    <source>
        <dbReference type="SAM" id="Phobius"/>
    </source>
</evidence>
<accession>A0A644ZL73</accession>
<feature type="transmembrane region" description="Helical" evidence="1">
    <location>
        <begin position="76"/>
        <end position="100"/>
    </location>
</feature>
<dbReference type="CDD" id="cd01949">
    <property type="entry name" value="GGDEF"/>
    <property type="match status" value="1"/>
</dbReference>
<dbReference type="GO" id="GO:1902201">
    <property type="term" value="P:negative regulation of bacterial-type flagellum-dependent cell motility"/>
    <property type="evidence" value="ECO:0007669"/>
    <property type="project" value="TreeGrafter"/>
</dbReference>
<dbReference type="AlphaFoldDB" id="A0A644ZL73"/>